<dbReference type="GO" id="GO:0042597">
    <property type="term" value="C:periplasmic space"/>
    <property type="evidence" value="ECO:0007669"/>
    <property type="project" value="InterPro"/>
</dbReference>
<dbReference type="AlphaFoldDB" id="A0A840FWH5"/>
<gene>
    <name evidence="6" type="ORF">GGD90_000463</name>
</gene>
<dbReference type="Pfam" id="PF14718">
    <property type="entry name" value="SLT_L"/>
    <property type="match status" value="1"/>
</dbReference>
<protein>
    <submittedName>
        <fullName evidence="6">Soluble lytic murein transglycosylase</fullName>
        <ecNumber evidence="6">3.2.1.-</ecNumber>
    </submittedName>
</protein>
<dbReference type="SUPFAM" id="SSF48435">
    <property type="entry name" value="Bacterial muramidases"/>
    <property type="match status" value="1"/>
</dbReference>
<sequence>MKLFRPLRRFSGPLALLLTLLAAPPVLAEIGDDRFLAARDAFRLGDRAKLERLAPDLKGHALEAYVDYWLLTQRLKDADAASVQAFLTRHERSYIGDRLRSDWLKLAGSRQQWSEFDGEYAKLVQPDQELQCYSLQARRIRDDASASSEAAALWLTLLEPPEPCVPVIESLIIDRRVFADDAWARIRRQFEANKTTAARTCMNYLPAAQTPDAATADAVIDKPMPWLARLPADFAGNRMLRELAALAIQRSARNDPKAAAEQLMRLEARLQPSERGWAWGVVGWQAAQRHLPEALDFYRRAGDAPLGDEAIQWKARAALRAQDWASLRATIEKMPPALATLPDWTYWLGRAYRAGGRIEEANTLFARIAGQPNFYGNLADDELNRPTSPPPRARAASREELNQIAANRGVQRALALFRLNLRFEAVREWNFALRGMSDRELLAAAELARRAEIFDRAIAAADKTKNEHDFTLRYLAPFDERVRPAAREQSLDDAWVYGLMRQESRFVSDARSTVGASGLMQLMPATARWVAKKIGLKDYQHSRVNDADTNVLLGTSYMRMVLEGLDKQPLLASAAYNAGPGRARKWRAEWPLEGAIYAETIPFSETRDYVKKVMSNSVYYSALFEGRPQSLKARLGTVAARGSNDSGATELP</sequence>
<evidence type="ECO:0000256" key="3">
    <source>
        <dbReference type="SAM" id="SignalP"/>
    </source>
</evidence>
<dbReference type="Pfam" id="PF01464">
    <property type="entry name" value="SLT"/>
    <property type="match status" value="1"/>
</dbReference>
<dbReference type="GO" id="GO:0004553">
    <property type="term" value="F:hydrolase activity, hydrolyzing O-glycosyl compounds"/>
    <property type="evidence" value="ECO:0007669"/>
    <property type="project" value="InterPro"/>
</dbReference>
<dbReference type="CDD" id="cd13401">
    <property type="entry name" value="Slt70-like"/>
    <property type="match status" value="1"/>
</dbReference>
<keyword evidence="6" id="KW-0378">Hydrolase</keyword>
<comment type="caution">
    <text evidence="6">The sequence shown here is derived from an EMBL/GenBank/DDBJ whole genome shotgun (WGS) entry which is preliminary data.</text>
</comment>
<dbReference type="Gene3D" id="1.10.1240.20">
    <property type="entry name" value="Lytic transglycosylase, superhelical linker domain"/>
    <property type="match status" value="1"/>
</dbReference>
<keyword evidence="7" id="KW-1185">Reference proteome</keyword>
<dbReference type="Gene3D" id="1.10.530.10">
    <property type="match status" value="1"/>
</dbReference>
<dbReference type="Proteomes" id="UP000587070">
    <property type="component" value="Unassembled WGS sequence"/>
</dbReference>
<feature type="domain" description="Transglycosylase SLT" evidence="4">
    <location>
        <begin position="485"/>
        <end position="588"/>
    </location>
</feature>
<dbReference type="InterPro" id="IPR023346">
    <property type="entry name" value="Lysozyme-like_dom_sf"/>
</dbReference>
<dbReference type="InterPro" id="IPR008258">
    <property type="entry name" value="Transglycosylase_SLT_dom_1"/>
</dbReference>
<dbReference type="OrthoDB" id="92254at2"/>
<dbReference type="SUPFAM" id="SSF53955">
    <property type="entry name" value="Lysozyme-like"/>
    <property type="match status" value="1"/>
</dbReference>
<keyword evidence="2 3" id="KW-0732">Signal</keyword>
<dbReference type="RefSeq" id="WP_153114905.1">
    <property type="nucleotide sequence ID" value="NZ_JACIGE010000001.1"/>
</dbReference>
<comment type="similarity">
    <text evidence="1">Belongs to the transglycosylase Slt family.</text>
</comment>
<evidence type="ECO:0000313" key="7">
    <source>
        <dbReference type="Proteomes" id="UP000587070"/>
    </source>
</evidence>
<evidence type="ECO:0000313" key="6">
    <source>
        <dbReference type="EMBL" id="MBB4246114.1"/>
    </source>
</evidence>
<dbReference type="PANTHER" id="PTHR37423">
    <property type="entry name" value="SOLUBLE LYTIC MUREIN TRANSGLYCOSYLASE-RELATED"/>
    <property type="match status" value="1"/>
</dbReference>
<feature type="signal peptide" evidence="3">
    <location>
        <begin position="1"/>
        <end position="28"/>
    </location>
</feature>
<evidence type="ECO:0000259" key="4">
    <source>
        <dbReference type="Pfam" id="PF01464"/>
    </source>
</evidence>
<keyword evidence="6" id="KW-0326">Glycosidase</keyword>
<evidence type="ECO:0000259" key="5">
    <source>
        <dbReference type="Pfam" id="PF14718"/>
    </source>
</evidence>
<feature type="chain" id="PRO_5032946392" evidence="3">
    <location>
        <begin position="29"/>
        <end position="652"/>
    </location>
</feature>
<accession>A0A840FWH5</accession>
<reference evidence="6 7" key="1">
    <citation type="submission" date="2020-08" db="EMBL/GenBank/DDBJ databases">
        <title>Genome sequencing of Purple Non-Sulfur Bacteria from various extreme environments.</title>
        <authorList>
            <person name="Mayer M."/>
        </authorList>
    </citation>
    <scope>NUCLEOTIDE SEQUENCE [LARGE SCALE GENOMIC DNA]</scope>
    <source>
        <strain evidence="6 7">2761</strain>
    </source>
</reference>
<evidence type="ECO:0000256" key="2">
    <source>
        <dbReference type="ARBA" id="ARBA00022729"/>
    </source>
</evidence>
<dbReference type="EC" id="3.2.1.-" evidence="6"/>
<proteinExistence type="inferred from homology"/>
<dbReference type="InterPro" id="IPR037061">
    <property type="entry name" value="Lytic_TGlycoase_superhlx_L_sf"/>
</dbReference>
<dbReference type="Gene3D" id="1.25.20.10">
    <property type="entry name" value="Bacterial muramidases"/>
    <property type="match status" value="1"/>
</dbReference>
<dbReference type="EMBL" id="JACIGE010000001">
    <property type="protein sequence ID" value="MBB4246114.1"/>
    <property type="molecule type" value="Genomic_DNA"/>
</dbReference>
<organism evidence="6 7">
    <name type="scientific">Rhodocyclus tenuis</name>
    <name type="common">Rhodospirillum tenue</name>
    <dbReference type="NCBI Taxonomy" id="1066"/>
    <lineage>
        <taxon>Bacteria</taxon>
        <taxon>Pseudomonadati</taxon>
        <taxon>Pseudomonadota</taxon>
        <taxon>Betaproteobacteria</taxon>
        <taxon>Rhodocyclales</taxon>
        <taxon>Rhodocyclaceae</taxon>
        <taxon>Rhodocyclus</taxon>
    </lineage>
</organism>
<name>A0A840FWH5_RHOTE</name>
<dbReference type="InterPro" id="IPR008939">
    <property type="entry name" value="Lytic_TGlycosylase_superhlx_U"/>
</dbReference>
<evidence type="ECO:0000256" key="1">
    <source>
        <dbReference type="ARBA" id="ARBA00007734"/>
    </source>
</evidence>
<feature type="domain" description="Lytic transglycosylase superhelical linker" evidence="5">
    <location>
        <begin position="404"/>
        <end position="465"/>
    </location>
</feature>
<dbReference type="PANTHER" id="PTHR37423:SF5">
    <property type="entry name" value="SOLUBLE LYTIC MUREIN TRANSGLYCOSYLASE"/>
    <property type="match status" value="1"/>
</dbReference>
<dbReference type="InterPro" id="IPR012289">
    <property type="entry name" value="Lytic_TGlycosylase_superhlx_L"/>
</dbReference>